<dbReference type="AlphaFoldDB" id="A0A4C1SR71"/>
<dbReference type="Proteomes" id="UP000299102">
    <property type="component" value="Unassembled WGS sequence"/>
</dbReference>
<name>A0A4C1SR71_EUMVA</name>
<evidence type="ECO:0000313" key="2">
    <source>
        <dbReference type="Proteomes" id="UP000299102"/>
    </source>
</evidence>
<dbReference type="EMBL" id="BGZK01000014">
    <property type="protein sequence ID" value="GBP04485.1"/>
    <property type="molecule type" value="Genomic_DNA"/>
</dbReference>
<comment type="caution">
    <text evidence="1">The sequence shown here is derived from an EMBL/GenBank/DDBJ whole genome shotgun (WGS) entry which is preliminary data.</text>
</comment>
<gene>
    <name evidence="1" type="ORF">EVAR_3866_1</name>
</gene>
<sequence length="148" mass="17338">MQYSESQFETKSCFQPQRIPTKESYMLRVRNFRKRRSGCGRMAREFAARVTRLCATPPPRALLFWWLFRTRKKCLEQKTHRHNLQSRPLTIEGKSKIVVEVLPLRDCERFKGFERSGRSRRCEFVLEFPEMFTGSAQVSGVGADISGN</sequence>
<reference evidence="1 2" key="1">
    <citation type="journal article" date="2019" name="Commun. Biol.">
        <title>The bagworm genome reveals a unique fibroin gene that provides high tensile strength.</title>
        <authorList>
            <person name="Kono N."/>
            <person name="Nakamura H."/>
            <person name="Ohtoshi R."/>
            <person name="Tomita M."/>
            <person name="Numata K."/>
            <person name="Arakawa K."/>
        </authorList>
    </citation>
    <scope>NUCLEOTIDE SEQUENCE [LARGE SCALE GENOMIC DNA]</scope>
</reference>
<evidence type="ECO:0000313" key="1">
    <source>
        <dbReference type="EMBL" id="GBP04485.1"/>
    </source>
</evidence>
<keyword evidence="2" id="KW-1185">Reference proteome</keyword>
<protein>
    <submittedName>
        <fullName evidence="1">Uncharacterized protein</fullName>
    </submittedName>
</protein>
<proteinExistence type="predicted"/>
<accession>A0A4C1SR71</accession>
<organism evidence="1 2">
    <name type="scientific">Eumeta variegata</name>
    <name type="common">Bagworm moth</name>
    <name type="synonym">Eumeta japonica</name>
    <dbReference type="NCBI Taxonomy" id="151549"/>
    <lineage>
        <taxon>Eukaryota</taxon>
        <taxon>Metazoa</taxon>
        <taxon>Ecdysozoa</taxon>
        <taxon>Arthropoda</taxon>
        <taxon>Hexapoda</taxon>
        <taxon>Insecta</taxon>
        <taxon>Pterygota</taxon>
        <taxon>Neoptera</taxon>
        <taxon>Endopterygota</taxon>
        <taxon>Lepidoptera</taxon>
        <taxon>Glossata</taxon>
        <taxon>Ditrysia</taxon>
        <taxon>Tineoidea</taxon>
        <taxon>Psychidae</taxon>
        <taxon>Oiketicinae</taxon>
        <taxon>Eumeta</taxon>
    </lineage>
</organism>